<dbReference type="EMBL" id="LT629750">
    <property type="protein sequence ID" value="SDT09058.1"/>
    <property type="molecule type" value="Genomic_DNA"/>
</dbReference>
<dbReference type="AlphaFoldDB" id="A0A1H1XIK0"/>
<sequence length="516" mass="57162">MTTYEVEDYSVSNLGARLNRHSHQGDGYSEAKSHLSYFDEYFSSVGAKTILTEHPYTDRDYLEDYAAYYARCHAEYGRRCARLHFFSSGFDTTLISKAIEGDAAAVDTLKTSYLGFVVVKPLPSTVIGRTCLVTYGNVGRNRAFPTTRPYTVHIFGIELTVQSLPFQEQDTDVAACATSALWSVFNATGHLFQHHIPSPAEITKAAASSQRLVNRTLPAGDGLTAEQMADAIRSVGLEPLYINAKNLGLLLISASAYLRAKIPCLLMGAIFECILGTPERRLGHHAIALAGFGVPKGPPVSYDATLFSAPSTTRIYAHDDQVGPFSRLQIDRTKPYPLLTSWIDRNKNRGNVFFEPEILLVPLYHKIRVPITSVISTIAALDRWLETARNANVLSLADQIEWDIVLTENSDFKSDVYRDTTIISGFRKAILEDDLPRYLWRVSAMSGGQRLFDLLFDATDLLQGGHITRGLPYSRAACLSIAVLAKNPAAQSYIKLTGNRGLEMALRWFANNALVF</sequence>
<accession>A0A1H1XIK0</accession>
<protein>
    <submittedName>
        <fullName evidence="1">Uncharacterized protein</fullName>
    </submittedName>
</protein>
<proteinExistence type="predicted"/>
<gene>
    <name evidence="1" type="ORF">SAMN05444158_4344</name>
</gene>
<name>A0A1H1XIK0_9BRAD</name>
<organism evidence="1 2">
    <name type="scientific">Bradyrhizobium canariense</name>
    <dbReference type="NCBI Taxonomy" id="255045"/>
    <lineage>
        <taxon>Bacteria</taxon>
        <taxon>Pseudomonadati</taxon>
        <taxon>Pseudomonadota</taxon>
        <taxon>Alphaproteobacteria</taxon>
        <taxon>Hyphomicrobiales</taxon>
        <taxon>Nitrobacteraceae</taxon>
        <taxon>Bradyrhizobium</taxon>
    </lineage>
</organism>
<keyword evidence="2" id="KW-1185">Reference proteome</keyword>
<evidence type="ECO:0000313" key="1">
    <source>
        <dbReference type="EMBL" id="SDT09058.1"/>
    </source>
</evidence>
<evidence type="ECO:0000313" key="2">
    <source>
        <dbReference type="Proteomes" id="UP000243904"/>
    </source>
</evidence>
<dbReference type="Proteomes" id="UP000243904">
    <property type="component" value="Chromosome I"/>
</dbReference>
<dbReference type="RefSeq" id="WP_146688747.1">
    <property type="nucleotide sequence ID" value="NZ_LT629750.1"/>
</dbReference>
<reference evidence="2" key="1">
    <citation type="submission" date="2016-10" db="EMBL/GenBank/DDBJ databases">
        <authorList>
            <person name="Varghese N."/>
            <person name="Submissions S."/>
        </authorList>
    </citation>
    <scope>NUCLEOTIDE SEQUENCE [LARGE SCALE GENOMIC DNA]</scope>
    <source>
        <strain evidence="2">GAS369</strain>
    </source>
</reference>